<reference evidence="4 5" key="1">
    <citation type="submission" date="2023-08" db="EMBL/GenBank/DDBJ databases">
        <title>Comparative genomics and taxonomic characterization of three novel marine species of genus Marivirga.</title>
        <authorList>
            <person name="Muhammad N."/>
            <person name="Kim S.-G."/>
        </authorList>
    </citation>
    <scope>NUCLEOTIDE SEQUENCE [LARGE SCALE GENOMIC DNA]</scope>
    <source>
        <strain evidence="4 5">ABR2-2</strain>
        <strain evidence="3">BKB1-2</strain>
    </source>
</reference>
<dbReference type="KEGG" id="marp:QYS47_26870"/>
<evidence type="ECO:0000313" key="5">
    <source>
        <dbReference type="Proteomes" id="UP001244443"/>
    </source>
</evidence>
<dbReference type="SMART" id="SM00448">
    <property type="entry name" value="REC"/>
    <property type="match status" value="1"/>
</dbReference>
<dbReference type="InterPro" id="IPR001789">
    <property type="entry name" value="Sig_transdc_resp-reg_receiver"/>
</dbReference>
<proteinExistence type="predicted"/>
<dbReference type="InterPro" id="IPR011006">
    <property type="entry name" value="CheY-like_superfamily"/>
</dbReference>
<dbReference type="SUPFAM" id="SSF52172">
    <property type="entry name" value="CheY-like"/>
    <property type="match status" value="1"/>
</dbReference>
<dbReference type="Pfam" id="PF00072">
    <property type="entry name" value="Response_reg"/>
    <property type="match status" value="1"/>
</dbReference>
<dbReference type="EMBL" id="CP129970">
    <property type="protein sequence ID" value="WKK84342.2"/>
    <property type="molecule type" value="Genomic_DNA"/>
</dbReference>
<accession>A0AA49J9E5</accession>
<dbReference type="Proteomes" id="UP001232019">
    <property type="component" value="Chromosome"/>
</dbReference>
<dbReference type="Proteomes" id="UP001244443">
    <property type="component" value="Chromosome"/>
</dbReference>
<organism evidence="4 5">
    <name type="scientific">Marivirga arenosa</name>
    <dbReference type="NCBI Taxonomy" id="3059076"/>
    <lineage>
        <taxon>Bacteria</taxon>
        <taxon>Pseudomonadati</taxon>
        <taxon>Bacteroidota</taxon>
        <taxon>Cytophagia</taxon>
        <taxon>Cytophagales</taxon>
        <taxon>Marivirgaceae</taxon>
        <taxon>Marivirga</taxon>
    </lineage>
</organism>
<feature type="domain" description="Response regulatory" evidence="2">
    <location>
        <begin position="5"/>
        <end position="118"/>
    </location>
</feature>
<dbReference type="AlphaFoldDB" id="A0AA49GFJ0"/>
<protein>
    <submittedName>
        <fullName evidence="4">Response regulator</fullName>
    </submittedName>
</protein>
<dbReference type="Gene3D" id="3.40.50.2300">
    <property type="match status" value="1"/>
</dbReference>
<dbReference type="EMBL" id="CP129968">
    <property type="protein sequence ID" value="WKK80679.1"/>
    <property type="molecule type" value="Genomic_DNA"/>
</dbReference>
<accession>A0AA49GFJ0</accession>
<evidence type="ECO:0000313" key="4">
    <source>
        <dbReference type="EMBL" id="WKK84342.2"/>
    </source>
</evidence>
<gene>
    <name evidence="3" type="ORF">QYS47_26870</name>
    <name evidence="4" type="ORF">QYS48_19480</name>
</gene>
<keyword evidence="5" id="KW-1185">Reference proteome</keyword>
<evidence type="ECO:0000256" key="1">
    <source>
        <dbReference type="PROSITE-ProRule" id="PRU00169"/>
    </source>
</evidence>
<evidence type="ECO:0000313" key="3">
    <source>
        <dbReference type="EMBL" id="WKK80679.1"/>
    </source>
</evidence>
<dbReference type="PROSITE" id="PS50110">
    <property type="entry name" value="RESPONSE_REGULATORY"/>
    <property type="match status" value="1"/>
</dbReference>
<evidence type="ECO:0000259" key="2">
    <source>
        <dbReference type="PROSITE" id="PS50110"/>
    </source>
</evidence>
<feature type="modified residue" description="4-aspartylphosphate" evidence="1">
    <location>
        <position position="57"/>
    </location>
</feature>
<dbReference type="RefSeq" id="WP_302125276.1">
    <property type="nucleotide sequence ID" value="NZ_CP129968.2"/>
</dbReference>
<sequence>MSKLKYLIIDDDIIFSKYLKANMDELYAEIEHISSRNNTLGGLLDIHRNHPDIIFLDQYIDGLSGFDVLDLMKHQPKTIMISSEHIDQEKLAEYPHVIGFLEKPVNFDKLKELIDKSGLV</sequence>
<dbReference type="CDD" id="cd00156">
    <property type="entry name" value="REC"/>
    <property type="match status" value="1"/>
</dbReference>
<keyword evidence="1" id="KW-0597">Phosphoprotein</keyword>
<dbReference type="GO" id="GO:0000160">
    <property type="term" value="P:phosphorelay signal transduction system"/>
    <property type="evidence" value="ECO:0007669"/>
    <property type="project" value="InterPro"/>
</dbReference>
<name>A0AA49GFJ0_9BACT</name>